<feature type="compositionally biased region" description="Low complexity" evidence="2">
    <location>
        <begin position="75"/>
        <end position="88"/>
    </location>
</feature>
<keyword evidence="5" id="KW-1185">Reference proteome</keyword>
<dbReference type="Pfam" id="PF04438">
    <property type="entry name" value="zf-HIT"/>
    <property type="match status" value="1"/>
</dbReference>
<keyword evidence="1" id="KW-0862">Zinc</keyword>
<dbReference type="SUPFAM" id="SSF144232">
    <property type="entry name" value="HIT/MYND zinc finger-like"/>
    <property type="match status" value="1"/>
</dbReference>
<protein>
    <recommendedName>
        <fullName evidence="3">HIT-type domain-containing protein</fullName>
    </recommendedName>
</protein>
<feature type="region of interest" description="Disordered" evidence="2">
    <location>
        <begin position="39"/>
        <end position="90"/>
    </location>
</feature>
<gene>
    <name evidence="4" type="ORF">AJ78_02116</name>
</gene>
<reference evidence="4 5" key="1">
    <citation type="submission" date="2015-07" db="EMBL/GenBank/DDBJ databases">
        <title>Emmonsia species relationships and genome sequence.</title>
        <authorList>
            <consortium name="The Broad Institute Genomics Platform"/>
            <person name="Cuomo C.A."/>
            <person name="Munoz J.F."/>
            <person name="Imamovic A."/>
            <person name="Priest M.E."/>
            <person name="Young S."/>
            <person name="Clay O.K."/>
            <person name="McEwen J.G."/>
        </authorList>
    </citation>
    <scope>NUCLEOTIDE SEQUENCE [LARGE SCALE GENOMIC DNA]</scope>
    <source>
        <strain evidence="4 5">UAMH 9510</strain>
    </source>
</reference>
<proteinExistence type="predicted"/>
<dbReference type="InterPro" id="IPR007529">
    <property type="entry name" value="Znf_HIT"/>
</dbReference>
<dbReference type="Proteomes" id="UP000182235">
    <property type="component" value="Unassembled WGS sequence"/>
</dbReference>
<dbReference type="GO" id="GO:0008270">
    <property type="term" value="F:zinc ion binding"/>
    <property type="evidence" value="ECO:0007669"/>
    <property type="project" value="UniProtKB-UniRule"/>
</dbReference>
<feature type="domain" description="HIT-type" evidence="3">
    <location>
        <begin position="4"/>
        <end position="36"/>
    </location>
</feature>
<feature type="region of interest" description="Disordered" evidence="2">
    <location>
        <begin position="142"/>
        <end position="168"/>
    </location>
</feature>
<organism evidence="4 5">
    <name type="scientific">Emergomyces pasteurianus Ep9510</name>
    <dbReference type="NCBI Taxonomy" id="1447872"/>
    <lineage>
        <taxon>Eukaryota</taxon>
        <taxon>Fungi</taxon>
        <taxon>Dikarya</taxon>
        <taxon>Ascomycota</taxon>
        <taxon>Pezizomycotina</taxon>
        <taxon>Eurotiomycetes</taxon>
        <taxon>Eurotiomycetidae</taxon>
        <taxon>Onygenales</taxon>
        <taxon>Ajellomycetaceae</taxon>
        <taxon>Emergomyces</taxon>
    </lineage>
</organism>
<evidence type="ECO:0000256" key="1">
    <source>
        <dbReference type="PROSITE-ProRule" id="PRU00453"/>
    </source>
</evidence>
<dbReference type="VEuPathDB" id="FungiDB:AJ78_02116"/>
<dbReference type="PROSITE" id="PS51083">
    <property type="entry name" value="ZF_HIT"/>
    <property type="match status" value="1"/>
</dbReference>
<dbReference type="Gene3D" id="3.30.60.190">
    <property type="match status" value="1"/>
</dbReference>
<evidence type="ECO:0000313" key="4">
    <source>
        <dbReference type="EMBL" id="OJD17817.1"/>
    </source>
</evidence>
<keyword evidence="1" id="KW-0479">Metal-binding</keyword>
<evidence type="ECO:0000256" key="2">
    <source>
        <dbReference type="SAM" id="MobiDB-lite"/>
    </source>
</evidence>
<evidence type="ECO:0000259" key="3">
    <source>
        <dbReference type="PROSITE" id="PS51083"/>
    </source>
</evidence>
<dbReference type="CDD" id="cd23023">
    <property type="entry name" value="zf-HIT_BCD1"/>
    <property type="match status" value="1"/>
</dbReference>
<keyword evidence="1" id="KW-0863">Zinc-finger</keyword>
<dbReference type="EMBL" id="LGRN01000054">
    <property type="protein sequence ID" value="OJD17817.1"/>
    <property type="molecule type" value="Genomic_DNA"/>
</dbReference>
<accession>A0A1J9PMZ8</accession>
<name>A0A1J9PMZ8_9EURO</name>
<dbReference type="AlphaFoldDB" id="A0A1J9PMZ8"/>
<dbReference type="OrthoDB" id="18412at2759"/>
<feature type="compositionally biased region" description="Polar residues" evidence="2">
    <location>
        <begin position="56"/>
        <end position="74"/>
    </location>
</feature>
<evidence type="ECO:0000313" key="5">
    <source>
        <dbReference type="Proteomes" id="UP000182235"/>
    </source>
</evidence>
<sequence>MVLCEVCSTEPSKYRCPTCNVQSCSLSCTQFHKIQCTPKAPEQGHEPQKLTGLHDNVQNDTSEATSGDTCEGTSPANLQLPNNLPNSNTPKAALQFKNLESSQELSDLFARYPTLRPQLREIYKITLEEEWVEMKQSNYGRGRGRGRGRGGFSGRGGRSRGPWNEEKGFSRGLGKVRLLRETLESNNGAASSTDIEGFGQFAALVLAENDTPRDIMQSQPEG</sequence>
<comment type="caution">
    <text evidence="4">The sequence shown here is derived from an EMBL/GenBank/DDBJ whole genome shotgun (WGS) entry which is preliminary data.</text>
</comment>